<dbReference type="Pfam" id="PF13302">
    <property type="entry name" value="Acetyltransf_3"/>
    <property type="match status" value="1"/>
</dbReference>
<dbReference type="PANTHER" id="PTHR43792:SF9">
    <property type="entry name" value="RIBOSOMAL-PROTEIN-ALANINE ACETYLTRANSFERASE"/>
    <property type="match status" value="1"/>
</dbReference>
<evidence type="ECO:0000259" key="1">
    <source>
        <dbReference type="PROSITE" id="PS51186"/>
    </source>
</evidence>
<protein>
    <submittedName>
        <fullName evidence="2">N-acetyltransferase</fullName>
    </submittedName>
</protein>
<dbReference type="PANTHER" id="PTHR43792">
    <property type="entry name" value="GNAT FAMILY, PUTATIVE (AFU_ORTHOLOGUE AFUA_3G00765)-RELATED-RELATED"/>
    <property type="match status" value="1"/>
</dbReference>
<sequence length="191" mass="21870">MSVSTLFSSFPVLYTKRLMLRQMEASDAEEIFTYYRNPHVTEHLDWHGPASVESTRELIAAWNQAYADRRIIPWGISLGAASRSNILGTILLMPTRGVFDDTPQYPLTVGYDLNAEYWNKGIMSEALQAVIGFSREHLGPRRIQAEVYPENKSSLKLLKKLGFEEEGLLRQYMMHEVTKQLLDVVMLALLF</sequence>
<dbReference type="InterPro" id="IPR016181">
    <property type="entry name" value="Acyl_CoA_acyltransferase"/>
</dbReference>
<dbReference type="EMBL" id="RXHU01000024">
    <property type="protein sequence ID" value="RTE09954.1"/>
    <property type="molecule type" value="Genomic_DNA"/>
</dbReference>
<dbReference type="OrthoDB" id="9785602at2"/>
<keyword evidence="3" id="KW-1185">Reference proteome</keyword>
<dbReference type="SUPFAM" id="SSF55729">
    <property type="entry name" value="Acyl-CoA N-acyltransferases (Nat)"/>
    <property type="match status" value="1"/>
</dbReference>
<dbReference type="PROSITE" id="PS51186">
    <property type="entry name" value="GNAT"/>
    <property type="match status" value="1"/>
</dbReference>
<dbReference type="Gene3D" id="3.40.630.30">
    <property type="match status" value="1"/>
</dbReference>
<dbReference type="InterPro" id="IPR000182">
    <property type="entry name" value="GNAT_dom"/>
</dbReference>
<dbReference type="AlphaFoldDB" id="A0A430JFZ4"/>
<name>A0A430JFZ4_9BACL</name>
<evidence type="ECO:0000313" key="2">
    <source>
        <dbReference type="EMBL" id="RTE09954.1"/>
    </source>
</evidence>
<dbReference type="GO" id="GO:0008999">
    <property type="term" value="F:protein-N-terminal-alanine acetyltransferase activity"/>
    <property type="evidence" value="ECO:0007669"/>
    <property type="project" value="TreeGrafter"/>
</dbReference>
<dbReference type="GO" id="GO:0005737">
    <property type="term" value="C:cytoplasm"/>
    <property type="evidence" value="ECO:0007669"/>
    <property type="project" value="TreeGrafter"/>
</dbReference>
<accession>A0A430JFZ4</accession>
<dbReference type="RefSeq" id="WP_126141000.1">
    <property type="nucleotide sequence ID" value="NZ_RXHU01000024.1"/>
</dbReference>
<proteinExistence type="predicted"/>
<dbReference type="InterPro" id="IPR051531">
    <property type="entry name" value="N-acetyltransferase"/>
</dbReference>
<reference evidence="2 3" key="1">
    <citation type="submission" date="2018-12" db="EMBL/GenBank/DDBJ databases">
        <title>Bacillus ochoae sp. nov., Paenibacillus whitsoniae sp. nov., Paenibacillus spiritus sp. nov. Isolated from the Mars Exploration Rover during spacecraft assembly.</title>
        <authorList>
            <person name="Seuylemezian A."/>
            <person name="Vaishampayan P."/>
        </authorList>
    </citation>
    <scope>NUCLEOTIDE SEQUENCE [LARGE SCALE GENOMIC DNA]</scope>
    <source>
        <strain evidence="2 3">MER 54</strain>
    </source>
</reference>
<feature type="domain" description="N-acetyltransferase" evidence="1">
    <location>
        <begin position="18"/>
        <end position="184"/>
    </location>
</feature>
<organism evidence="2 3">
    <name type="scientific">Paenibacillus whitsoniae</name>
    <dbReference type="NCBI Taxonomy" id="2496558"/>
    <lineage>
        <taxon>Bacteria</taxon>
        <taxon>Bacillati</taxon>
        <taxon>Bacillota</taxon>
        <taxon>Bacilli</taxon>
        <taxon>Bacillales</taxon>
        <taxon>Paenibacillaceae</taxon>
        <taxon>Paenibacillus</taxon>
    </lineage>
</organism>
<dbReference type="Proteomes" id="UP000276128">
    <property type="component" value="Unassembled WGS sequence"/>
</dbReference>
<gene>
    <name evidence="2" type="ORF">EJQ19_09645</name>
</gene>
<evidence type="ECO:0000313" key="3">
    <source>
        <dbReference type="Proteomes" id="UP000276128"/>
    </source>
</evidence>
<comment type="caution">
    <text evidence="2">The sequence shown here is derived from an EMBL/GenBank/DDBJ whole genome shotgun (WGS) entry which is preliminary data.</text>
</comment>
<keyword evidence="2" id="KW-0808">Transferase</keyword>